<name>Q10Z49_TRIEI</name>
<dbReference type="Pfam" id="PF02469">
    <property type="entry name" value="Fasciclin"/>
    <property type="match status" value="1"/>
</dbReference>
<proteinExistence type="predicted"/>
<feature type="domain" description="FAS1" evidence="2">
    <location>
        <begin position="58"/>
        <end position="189"/>
    </location>
</feature>
<dbReference type="SMART" id="SM00554">
    <property type="entry name" value="FAS1"/>
    <property type="match status" value="1"/>
</dbReference>
<dbReference type="Gene3D" id="2.30.180.10">
    <property type="entry name" value="FAS1 domain"/>
    <property type="match status" value="1"/>
</dbReference>
<evidence type="ECO:0000256" key="1">
    <source>
        <dbReference type="SAM" id="SignalP"/>
    </source>
</evidence>
<gene>
    <name evidence="3" type="ordered locus">Tery_3373</name>
</gene>
<dbReference type="eggNOG" id="COG2335">
    <property type="taxonomic scope" value="Bacteria"/>
</dbReference>
<dbReference type="SUPFAM" id="SSF82153">
    <property type="entry name" value="FAS1 domain"/>
    <property type="match status" value="1"/>
</dbReference>
<dbReference type="STRING" id="203124.Tery_3373"/>
<dbReference type="AlphaFoldDB" id="Q10Z49"/>
<feature type="chain" id="PRO_5004179944" evidence="1">
    <location>
        <begin position="32"/>
        <end position="194"/>
    </location>
</feature>
<evidence type="ECO:0000313" key="3">
    <source>
        <dbReference type="EMBL" id="ABG52475.1"/>
    </source>
</evidence>
<evidence type="ECO:0000259" key="2">
    <source>
        <dbReference type="PROSITE" id="PS50213"/>
    </source>
</evidence>
<dbReference type="KEGG" id="ter:Tery_3373"/>
<dbReference type="FunFam" id="2.30.180.10:FF:000019">
    <property type="entry name" value="Cell surface lipoprotein"/>
    <property type="match status" value="1"/>
</dbReference>
<dbReference type="EMBL" id="CP000393">
    <property type="protein sequence ID" value="ABG52475.1"/>
    <property type="molecule type" value="Genomic_DNA"/>
</dbReference>
<organism evidence="3">
    <name type="scientific">Trichodesmium erythraeum (strain IMS101)</name>
    <dbReference type="NCBI Taxonomy" id="203124"/>
    <lineage>
        <taxon>Bacteria</taxon>
        <taxon>Bacillati</taxon>
        <taxon>Cyanobacteriota</taxon>
        <taxon>Cyanophyceae</taxon>
        <taxon>Oscillatoriophycideae</taxon>
        <taxon>Oscillatoriales</taxon>
        <taxon>Microcoleaceae</taxon>
        <taxon>Trichodesmium</taxon>
    </lineage>
</organism>
<dbReference type="PANTHER" id="PTHR10900:SF77">
    <property type="entry name" value="FI19380P1"/>
    <property type="match status" value="1"/>
</dbReference>
<sequence>MKSQNGLTVIKKAAILGLIGVSASFSLPAVANCLQKSSKQGVVNQPLQVAGSHSHSKSKDIVTTAVEAGQFNTLAAALKAAGLVEVLQGKGPFTVFAPTDEAFAALPKGTVEKLLMPENKDQLIKILTYHVVGGKLMSSNLEPGMVKTVEGSKVNVKISGTGVKVDDAKVIKADVPASNGVIHVIDTVIIPPNN</sequence>
<dbReference type="PROSITE" id="PS50213">
    <property type="entry name" value="FAS1"/>
    <property type="match status" value="1"/>
</dbReference>
<keyword evidence="1" id="KW-0732">Signal</keyword>
<dbReference type="GO" id="GO:0005615">
    <property type="term" value="C:extracellular space"/>
    <property type="evidence" value="ECO:0007669"/>
    <property type="project" value="TreeGrafter"/>
</dbReference>
<dbReference type="InterPro" id="IPR050904">
    <property type="entry name" value="Adhesion/Biosynth-related"/>
</dbReference>
<protein>
    <submittedName>
        <fullName evidence="3">Beta-Ig-H3/fasciclin</fullName>
    </submittedName>
</protein>
<dbReference type="InterPro" id="IPR036378">
    <property type="entry name" value="FAS1_dom_sf"/>
</dbReference>
<dbReference type="PANTHER" id="PTHR10900">
    <property type="entry name" value="PERIOSTIN-RELATED"/>
    <property type="match status" value="1"/>
</dbReference>
<dbReference type="HOGENOM" id="CLU_031281_4_0_3"/>
<dbReference type="OrthoDB" id="9800666at2"/>
<dbReference type="InterPro" id="IPR000782">
    <property type="entry name" value="FAS1_domain"/>
</dbReference>
<reference evidence="3" key="1">
    <citation type="submission" date="2006-06" db="EMBL/GenBank/DDBJ databases">
        <title>Complete sequence of Trichodesmium erythraeum IMS101.</title>
        <authorList>
            <consortium name="US DOE Joint Genome Institute"/>
            <person name="Copeland A."/>
            <person name="Lucas S."/>
            <person name="Lapidus A."/>
            <person name="Barry K."/>
            <person name="Detter J.C."/>
            <person name="Glavina del Rio T."/>
            <person name="Hammon N."/>
            <person name="Israni S."/>
            <person name="Dalin E."/>
            <person name="Tice H."/>
            <person name="Pitluck S."/>
            <person name="Kiss H."/>
            <person name="Munk A.C."/>
            <person name="Brettin T."/>
            <person name="Bruce D."/>
            <person name="Han C."/>
            <person name="Tapia R."/>
            <person name="Gilna P."/>
            <person name="Schmutz J."/>
            <person name="Larimer F."/>
            <person name="Land M."/>
            <person name="Hauser L."/>
            <person name="Kyrpides N."/>
            <person name="Kim E."/>
            <person name="Richardson P."/>
        </authorList>
    </citation>
    <scope>NUCLEOTIDE SEQUENCE [LARGE SCALE GENOMIC DNA]</scope>
    <source>
        <strain evidence="3">IMS101</strain>
    </source>
</reference>
<dbReference type="RefSeq" id="WP_011612820.1">
    <property type="nucleotide sequence ID" value="NC_008312.1"/>
</dbReference>
<accession>Q10Z49</accession>
<feature type="signal peptide" evidence="1">
    <location>
        <begin position="1"/>
        <end position="31"/>
    </location>
</feature>